<dbReference type="InterPro" id="IPR011010">
    <property type="entry name" value="DNA_brk_join_enz"/>
</dbReference>
<dbReference type="Gene3D" id="1.10.443.10">
    <property type="entry name" value="Intergrase catalytic core"/>
    <property type="match status" value="1"/>
</dbReference>
<dbReference type="PROSITE" id="PS51898">
    <property type="entry name" value="TYR_RECOMBINASE"/>
    <property type="match status" value="1"/>
</dbReference>
<dbReference type="Pfam" id="PF13102">
    <property type="entry name" value="Phage_int_SAM_5"/>
    <property type="match status" value="1"/>
</dbReference>
<keyword evidence="6" id="KW-1185">Reference proteome</keyword>
<dbReference type="PANTHER" id="PTHR30349">
    <property type="entry name" value="PHAGE INTEGRASE-RELATED"/>
    <property type="match status" value="1"/>
</dbReference>
<dbReference type="AlphaFoldDB" id="A0A3E0I7T7"/>
<dbReference type="InterPro" id="IPR025269">
    <property type="entry name" value="SAM-like_dom"/>
</dbReference>
<feature type="domain" description="Tyr recombinase" evidence="4">
    <location>
        <begin position="216"/>
        <end position="407"/>
    </location>
</feature>
<evidence type="ECO:0000256" key="1">
    <source>
        <dbReference type="ARBA" id="ARBA00008857"/>
    </source>
</evidence>
<dbReference type="InterPro" id="IPR050090">
    <property type="entry name" value="Tyrosine_recombinase_XerCD"/>
</dbReference>
<dbReference type="InterPro" id="IPR010998">
    <property type="entry name" value="Integrase_recombinase_N"/>
</dbReference>
<dbReference type="InterPro" id="IPR013762">
    <property type="entry name" value="Integrase-like_cat_sf"/>
</dbReference>
<comment type="caution">
    <text evidence="5">The sequence shown here is derived from an EMBL/GenBank/DDBJ whole genome shotgun (WGS) entry which is preliminary data.</text>
</comment>
<keyword evidence="2" id="KW-0238">DNA-binding</keyword>
<dbReference type="Gene3D" id="1.10.150.130">
    <property type="match status" value="1"/>
</dbReference>
<dbReference type="Pfam" id="PF17293">
    <property type="entry name" value="Arm-DNA-bind_5"/>
    <property type="match status" value="1"/>
</dbReference>
<dbReference type="EMBL" id="QUNS01000002">
    <property type="protein sequence ID" value="REH54720.1"/>
    <property type="molecule type" value="Genomic_DNA"/>
</dbReference>
<dbReference type="InterPro" id="IPR002104">
    <property type="entry name" value="Integrase_catalytic"/>
</dbReference>
<dbReference type="RefSeq" id="WP_115900372.1">
    <property type="nucleotide sequence ID" value="NZ_QUNS01000002.1"/>
</dbReference>
<dbReference type="Pfam" id="PF00589">
    <property type="entry name" value="Phage_integrase"/>
    <property type="match status" value="1"/>
</dbReference>
<dbReference type="OrthoDB" id="892893at2"/>
<evidence type="ECO:0000313" key="5">
    <source>
        <dbReference type="EMBL" id="REH54720.1"/>
    </source>
</evidence>
<protein>
    <submittedName>
        <fullName evidence="5">Site-specific recombinase XerD</fullName>
    </submittedName>
</protein>
<organism evidence="5 6">
    <name type="scientific">Tenacibaculum gallaicum</name>
    <dbReference type="NCBI Taxonomy" id="561505"/>
    <lineage>
        <taxon>Bacteria</taxon>
        <taxon>Pseudomonadati</taxon>
        <taxon>Bacteroidota</taxon>
        <taxon>Flavobacteriia</taxon>
        <taxon>Flavobacteriales</taxon>
        <taxon>Flavobacteriaceae</taxon>
        <taxon>Tenacibaculum</taxon>
    </lineage>
</organism>
<dbReference type="GO" id="GO:0003677">
    <property type="term" value="F:DNA binding"/>
    <property type="evidence" value="ECO:0007669"/>
    <property type="project" value="UniProtKB-KW"/>
</dbReference>
<reference evidence="5 6" key="1">
    <citation type="submission" date="2018-08" db="EMBL/GenBank/DDBJ databases">
        <title>Genomic Encyclopedia of Type Strains, Phase IV (KMG-IV): sequencing the most valuable type-strain genomes for metagenomic binning, comparative biology and taxonomic classification.</title>
        <authorList>
            <person name="Goeker M."/>
        </authorList>
    </citation>
    <scope>NUCLEOTIDE SEQUENCE [LARGE SCALE GENOMIC DNA]</scope>
    <source>
        <strain evidence="5 6">DSM 18841</strain>
    </source>
</reference>
<sequence length="414" mass="48946">MTCTFNLKDKKKDGLTLIYLKAYFKKEGKRFVYSTGESIHPKEWDFKNRQPSNLTGRTSQADSHRTIKRQLDRYSNLFLLITETYKNTNQELTVEKIRQEFDKEFKRVTAGKNKFYEAYEEFMSFKQKNQEWSKATIKRYNNIKALLEDFEKTKKYKITFDTINQKFYTEFTDFCMVNRGHINNTFTRNVGLVKTFLFWALKNGYTYKADFISFKKKPKVITNQIALRKEDLEILLKSEMPSKKLERVKDVFIFSCVTGMRFGELKFVSKNIIDGKTLLLKEEKGSGKKSREIPLSSIALHVLDKYDYTLPIIANQKYNDYIKDVFEEAGYTHNVMKTSTRGKEVIREEMPFYKRISSHTARRTFITMMKRNGKSDKLIAEISGHNDMKTLNQYYQVSNEDVKDAVNETFDIKF</sequence>
<dbReference type="PANTHER" id="PTHR30349:SF41">
    <property type="entry name" value="INTEGRASE_RECOMBINASE PROTEIN MJ0367-RELATED"/>
    <property type="match status" value="1"/>
</dbReference>
<evidence type="ECO:0000259" key="4">
    <source>
        <dbReference type="PROSITE" id="PS51898"/>
    </source>
</evidence>
<proteinExistence type="inferred from homology"/>
<dbReference type="GO" id="GO:0015074">
    <property type="term" value="P:DNA integration"/>
    <property type="evidence" value="ECO:0007669"/>
    <property type="project" value="InterPro"/>
</dbReference>
<gene>
    <name evidence="5" type="ORF">C7448_102244</name>
</gene>
<evidence type="ECO:0000313" key="6">
    <source>
        <dbReference type="Proteomes" id="UP000256884"/>
    </source>
</evidence>
<dbReference type="Proteomes" id="UP000256884">
    <property type="component" value="Unassembled WGS sequence"/>
</dbReference>
<accession>A0A3E0I7T7</accession>
<dbReference type="GO" id="GO:0006310">
    <property type="term" value="P:DNA recombination"/>
    <property type="evidence" value="ECO:0007669"/>
    <property type="project" value="UniProtKB-KW"/>
</dbReference>
<evidence type="ECO:0000256" key="3">
    <source>
        <dbReference type="ARBA" id="ARBA00023172"/>
    </source>
</evidence>
<comment type="similarity">
    <text evidence="1">Belongs to the 'phage' integrase family.</text>
</comment>
<keyword evidence="3" id="KW-0233">DNA recombination</keyword>
<name>A0A3E0I7T7_9FLAO</name>
<dbReference type="InterPro" id="IPR035386">
    <property type="entry name" value="Arm-DNA-bind_5"/>
</dbReference>
<dbReference type="SUPFAM" id="SSF56349">
    <property type="entry name" value="DNA breaking-rejoining enzymes"/>
    <property type="match status" value="1"/>
</dbReference>
<evidence type="ECO:0000256" key="2">
    <source>
        <dbReference type="ARBA" id="ARBA00023125"/>
    </source>
</evidence>